<organism evidence="2 3">
    <name type="scientific">Podospora didyma</name>
    <dbReference type="NCBI Taxonomy" id="330526"/>
    <lineage>
        <taxon>Eukaryota</taxon>
        <taxon>Fungi</taxon>
        <taxon>Dikarya</taxon>
        <taxon>Ascomycota</taxon>
        <taxon>Pezizomycotina</taxon>
        <taxon>Sordariomycetes</taxon>
        <taxon>Sordariomycetidae</taxon>
        <taxon>Sordariales</taxon>
        <taxon>Podosporaceae</taxon>
        <taxon>Podospora</taxon>
    </lineage>
</organism>
<evidence type="ECO:0000256" key="1">
    <source>
        <dbReference type="SAM" id="MobiDB-lite"/>
    </source>
</evidence>
<name>A0AAE0U118_9PEZI</name>
<dbReference type="EMBL" id="JAULSW010000003">
    <property type="protein sequence ID" value="KAK3386634.1"/>
    <property type="molecule type" value="Genomic_DNA"/>
</dbReference>
<feature type="region of interest" description="Disordered" evidence="1">
    <location>
        <begin position="38"/>
        <end position="64"/>
    </location>
</feature>
<reference evidence="2" key="2">
    <citation type="submission" date="2023-06" db="EMBL/GenBank/DDBJ databases">
        <authorList>
            <consortium name="Lawrence Berkeley National Laboratory"/>
            <person name="Haridas S."/>
            <person name="Hensen N."/>
            <person name="Bonometti L."/>
            <person name="Westerberg I."/>
            <person name="Brannstrom I.O."/>
            <person name="Guillou S."/>
            <person name="Cros-Aarteil S."/>
            <person name="Calhoun S."/>
            <person name="Kuo A."/>
            <person name="Mondo S."/>
            <person name="Pangilinan J."/>
            <person name="Riley R."/>
            <person name="LaButti K."/>
            <person name="Andreopoulos B."/>
            <person name="Lipzen A."/>
            <person name="Chen C."/>
            <person name="Yanf M."/>
            <person name="Daum C."/>
            <person name="Ng V."/>
            <person name="Clum A."/>
            <person name="Steindorff A."/>
            <person name="Ohm R."/>
            <person name="Martin F."/>
            <person name="Silar P."/>
            <person name="Natvig D."/>
            <person name="Lalanne C."/>
            <person name="Gautier V."/>
            <person name="Ament-velasquez S.L."/>
            <person name="Kruys A."/>
            <person name="Hutchinson M.I."/>
            <person name="Powell A.J."/>
            <person name="Barry K."/>
            <person name="Miller A.N."/>
            <person name="Grigoriev I.V."/>
            <person name="Debuchy R."/>
            <person name="Gladieux P."/>
            <person name="Thoren M.H."/>
            <person name="Johannesson H."/>
        </authorList>
    </citation>
    <scope>NUCLEOTIDE SEQUENCE</scope>
    <source>
        <strain evidence="2">CBS 232.78</strain>
    </source>
</reference>
<proteinExistence type="predicted"/>
<dbReference type="AlphaFoldDB" id="A0AAE0U118"/>
<gene>
    <name evidence="2" type="ORF">B0H63DRAFT_447559</name>
</gene>
<sequence length="112" mass="11585">MAAVQKSVKNVVASNIRRILIRDPGIEEGGLIQVSGSCHAGSRSNSEGVLSVQSRNGKNKGGQSRERYMAHIPPQSSFRTLNGYAGLGSIGGLGSCFGSGLLSALVQLLSSV</sequence>
<protein>
    <submittedName>
        <fullName evidence="2">Uncharacterized protein</fullName>
    </submittedName>
</protein>
<keyword evidence="3" id="KW-1185">Reference proteome</keyword>
<evidence type="ECO:0000313" key="2">
    <source>
        <dbReference type="EMBL" id="KAK3386634.1"/>
    </source>
</evidence>
<reference evidence="2" key="1">
    <citation type="journal article" date="2023" name="Mol. Phylogenet. Evol.">
        <title>Genome-scale phylogeny and comparative genomics of the fungal order Sordariales.</title>
        <authorList>
            <person name="Hensen N."/>
            <person name="Bonometti L."/>
            <person name="Westerberg I."/>
            <person name="Brannstrom I.O."/>
            <person name="Guillou S."/>
            <person name="Cros-Aarteil S."/>
            <person name="Calhoun S."/>
            <person name="Haridas S."/>
            <person name="Kuo A."/>
            <person name="Mondo S."/>
            <person name="Pangilinan J."/>
            <person name="Riley R."/>
            <person name="LaButti K."/>
            <person name="Andreopoulos B."/>
            <person name="Lipzen A."/>
            <person name="Chen C."/>
            <person name="Yan M."/>
            <person name="Daum C."/>
            <person name="Ng V."/>
            <person name="Clum A."/>
            <person name="Steindorff A."/>
            <person name="Ohm R.A."/>
            <person name="Martin F."/>
            <person name="Silar P."/>
            <person name="Natvig D.O."/>
            <person name="Lalanne C."/>
            <person name="Gautier V."/>
            <person name="Ament-Velasquez S.L."/>
            <person name="Kruys A."/>
            <person name="Hutchinson M.I."/>
            <person name="Powell A.J."/>
            <person name="Barry K."/>
            <person name="Miller A.N."/>
            <person name="Grigoriev I.V."/>
            <person name="Debuchy R."/>
            <person name="Gladieux P."/>
            <person name="Hiltunen Thoren M."/>
            <person name="Johannesson H."/>
        </authorList>
    </citation>
    <scope>NUCLEOTIDE SEQUENCE</scope>
    <source>
        <strain evidence="2">CBS 232.78</strain>
    </source>
</reference>
<comment type="caution">
    <text evidence="2">The sequence shown here is derived from an EMBL/GenBank/DDBJ whole genome shotgun (WGS) entry which is preliminary data.</text>
</comment>
<evidence type="ECO:0000313" key="3">
    <source>
        <dbReference type="Proteomes" id="UP001285441"/>
    </source>
</evidence>
<dbReference type="Proteomes" id="UP001285441">
    <property type="component" value="Unassembled WGS sequence"/>
</dbReference>
<feature type="compositionally biased region" description="Polar residues" evidence="1">
    <location>
        <begin position="42"/>
        <end position="56"/>
    </location>
</feature>
<accession>A0AAE0U118</accession>